<proteinExistence type="predicted"/>
<name>A0ABR4FHW9_9EURO</name>
<reference evidence="3 4" key="1">
    <citation type="submission" date="2024-07" db="EMBL/GenBank/DDBJ databases">
        <title>Section-level genome sequencing and comparative genomics of Aspergillus sections Usti and Cavernicolus.</title>
        <authorList>
            <consortium name="Lawrence Berkeley National Laboratory"/>
            <person name="Nybo J.L."/>
            <person name="Vesth T.C."/>
            <person name="Theobald S."/>
            <person name="Frisvad J.C."/>
            <person name="Larsen T.O."/>
            <person name="Kjaerboelling I."/>
            <person name="Rothschild-Mancinelli K."/>
            <person name="Lyhne E.K."/>
            <person name="Kogle M.E."/>
            <person name="Barry K."/>
            <person name="Clum A."/>
            <person name="Na H."/>
            <person name="Ledsgaard L."/>
            <person name="Lin J."/>
            <person name="Lipzen A."/>
            <person name="Kuo A."/>
            <person name="Riley R."/>
            <person name="Mondo S."/>
            <person name="Labutti K."/>
            <person name="Haridas S."/>
            <person name="Pangalinan J."/>
            <person name="Salamov A.A."/>
            <person name="Simmons B.A."/>
            <person name="Magnuson J.K."/>
            <person name="Chen J."/>
            <person name="Drula E."/>
            <person name="Henrissat B."/>
            <person name="Wiebenga A."/>
            <person name="Lubbers R.J."/>
            <person name="Gomes A.C."/>
            <person name="Makela M.R."/>
            <person name="Stajich J."/>
            <person name="Grigoriev I.V."/>
            <person name="Mortensen U.H."/>
            <person name="De Vries R.P."/>
            <person name="Baker S.E."/>
            <person name="Andersen M.R."/>
        </authorList>
    </citation>
    <scope>NUCLEOTIDE SEQUENCE [LARGE SCALE GENOMIC DNA]</scope>
    <source>
        <strain evidence="3 4">CBS 209.92</strain>
    </source>
</reference>
<evidence type="ECO:0000256" key="2">
    <source>
        <dbReference type="SAM" id="MobiDB-lite"/>
    </source>
</evidence>
<dbReference type="InterPro" id="IPR011990">
    <property type="entry name" value="TPR-like_helical_dom_sf"/>
</dbReference>
<keyword evidence="1" id="KW-0175">Coiled coil</keyword>
<evidence type="ECO:0000256" key="1">
    <source>
        <dbReference type="SAM" id="Coils"/>
    </source>
</evidence>
<evidence type="ECO:0000313" key="4">
    <source>
        <dbReference type="Proteomes" id="UP001610563"/>
    </source>
</evidence>
<protein>
    <recommendedName>
        <fullName evidence="5">Tetratricopeptide repeat domain protein</fullName>
    </recommendedName>
</protein>
<dbReference type="EMBL" id="JBFTWV010000309">
    <property type="protein sequence ID" value="KAL2782845.1"/>
    <property type="molecule type" value="Genomic_DNA"/>
</dbReference>
<dbReference type="PANTHER" id="PTHR42345">
    <property type="entry name" value="TPR_REGION DOMAIN-CONTAINING PROTEIN"/>
    <property type="match status" value="1"/>
</dbReference>
<feature type="region of interest" description="Disordered" evidence="2">
    <location>
        <begin position="1"/>
        <end position="22"/>
    </location>
</feature>
<evidence type="ECO:0008006" key="5">
    <source>
        <dbReference type="Google" id="ProtNLM"/>
    </source>
</evidence>
<accession>A0ABR4FHW9</accession>
<sequence>MRVNAGDPQGTLRGSGSGSGSVRLDPDPLRCGWRFLIMAMSRKLALRLAMGGTCTDYGPRSGVAALTTPILAHLIISERWMSNTEIYLVLRRDVREAIARGITERDRSRARQFIRRAEKANDRGNITAATHLYKDAVWVNIANYEPIQARAEWLLTLKNYKGAASEVATLQFMDPSCLAGYIILGQACMGYKNYARAKEAFQKAADRAESVEEKATILEQLASAEAASRAQVQAIEQERDEKRKRILVREKTVAAWDPWGKAIRIRPIKHLQQLEGLLLFAERIKWPYLAEARVSAQKSCQDWLDWVQPISHVQMDWLFAVVLPGQRFAHLLMTTLIYSTPTLAKVMTMSQSPETGLVLPECSYWRTRSVLGRVFAGLPGVTALNGWVGPCPVATLESPGNEPSLEHCLVTTWYFNPASALLLAPADSSTDPVVDTNRNLAQLHEITDPLEWIALVPPTSQSADAAWNMESYTLRRWQRHEPNNLESIWMWTAKLEFVQEQTGNRIASQLDFNPVFVTLPHCSLYERQTIHKIHRRELGRYRLKHVSISELVHLKPGIKRHGEVIVINATGPGADVVARAWCAQHGRAAIIRKAGGACFLCAVKAASSYGLRLKAGR</sequence>
<comment type="caution">
    <text evidence="3">The sequence shown here is derived from an EMBL/GenBank/DDBJ whole genome shotgun (WGS) entry which is preliminary data.</text>
</comment>
<dbReference type="Gene3D" id="1.25.40.10">
    <property type="entry name" value="Tetratricopeptide repeat domain"/>
    <property type="match status" value="1"/>
</dbReference>
<dbReference type="PANTHER" id="PTHR42345:SF2">
    <property type="entry name" value="HELICASE-LIKE PROTEIN"/>
    <property type="match status" value="1"/>
</dbReference>
<dbReference type="SUPFAM" id="SSF48452">
    <property type="entry name" value="TPR-like"/>
    <property type="match status" value="1"/>
</dbReference>
<gene>
    <name evidence="3" type="ORF">BJX66DRAFT_319726</name>
</gene>
<keyword evidence="4" id="KW-1185">Reference proteome</keyword>
<organism evidence="3 4">
    <name type="scientific">Aspergillus keveii</name>
    <dbReference type="NCBI Taxonomy" id="714993"/>
    <lineage>
        <taxon>Eukaryota</taxon>
        <taxon>Fungi</taxon>
        <taxon>Dikarya</taxon>
        <taxon>Ascomycota</taxon>
        <taxon>Pezizomycotina</taxon>
        <taxon>Eurotiomycetes</taxon>
        <taxon>Eurotiomycetidae</taxon>
        <taxon>Eurotiales</taxon>
        <taxon>Aspergillaceae</taxon>
        <taxon>Aspergillus</taxon>
        <taxon>Aspergillus subgen. Nidulantes</taxon>
    </lineage>
</organism>
<dbReference type="Proteomes" id="UP001610563">
    <property type="component" value="Unassembled WGS sequence"/>
</dbReference>
<feature type="coiled-coil region" evidence="1">
    <location>
        <begin position="194"/>
        <end position="238"/>
    </location>
</feature>
<evidence type="ECO:0000313" key="3">
    <source>
        <dbReference type="EMBL" id="KAL2782845.1"/>
    </source>
</evidence>